<feature type="transmembrane region" description="Helical" evidence="1">
    <location>
        <begin position="109"/>
        <end position="133"/>
    </location>
</feature>
<evidence type="ECO:0000313" key="2">
    <source>
        <dbReference type="EMBL" id="DBA02307.1"/>
    </source>
</evidence>
<evidence type="ECO:0000256" key="1">
    <source>
        <dbReference type="SAM" id="Phobius"/>
    </source>
</evidence>
<evidence type="ECO:0000313" key="3">
    <source>
        <dbReference type="Proteomes" id="UP001146120"/>
    </source>
</evidence>
<keyword evidence="3" id="KW-1185">Reference proteome</keyword>
<accession>A0AAV2ZA62</accession>
<dbReference type="AlphaFoldDB" id="A0AAV2ZA62"/>
<sequence>MTVCGTLEHTWEVTHAALHGQYSSKRLQQFRDYCRHASLLRVLAVLFLTPVPCIAVVVLTDAIPMEAPEKGLAGSFTFWVRLFIAVGFISGGAMEQFRTTISTLPVGKWHAVGLSVIDAAVTAGSGLAIASVIGFPIPFTIAVTSVPWGISVVGTLWWLLRQHFRDNPEDTRELRQYLPVVMVQVVLTMVYPAYTYVFLHLSTASQVAFATLMPIIKLTAKNAVAYALHGKDELKPEAVILNVEVFNALFMVCCMQGSTSIYATLVLMGADFLHACWSLRDIKVMLNQISDVALPGQCLAQGEFWLDQAIFLCERNPSFADRMIPSGATRHLGRVHPSIELRPSSVFEPVHNLVANPTQLQVIQQTYSNKPASALDPRLECAIAEVTALSPLQKKQFVLQTLRILYRLEFVLLIEFTETIVPIIYSVFVSMALHLPNHEYYSQFIGATADGVVHQLNNVLTYSALELASLVALQVMLRCYVKLSPLHLLAFVLEKQINMVQSHLIAWFQVSINMMLFHFGEDS</sequence>
<feature type="transmembrane region" description="Helical" evidence="1">
    <location>
        <begin position="180"/>
        <end position="199"/>
    </location>
</feature>
<comment type="caution">
    <text evidence="2">The sequence shown here is derived from an EMBL/GenBank/DDBJ whole genome shotgun (WGS) entry which is preliminary data.</text>
</comment>
<keyword evidence="1" id="KW-0812">Transmembrane</keyword>
<dbReference type="Proteomes" id="UP001146120">
    <property type="component" value="Unassembled WGS sequence"/>
</dbReference>
<feature type="transmembrane region" description="Helical" evidence="1">
    <location>
        <begin position="39"/>
        <end position="58"/>
    </location>
</feature>
<reference evidence="2" key="1">
    <citation type="submission" date="2022-11" db="EMBL/GenBank/DDBJ databases">
        <authorList>
            <person name="Morgan W.R."/>
            <person name="Tartar A."/>
        </authorList>
    </citation>
    <scope>NUCLEOTIDE SEQUENCE</scope>
    <source>
        <strain evidence="2">ARSEF 373</strain>
    </source>
</reference>
<gene>
    <name evidence="2" type="ORF">N0F65_006182</name>
</gene>
<reference evidence="2" key="2">
    <citation type="journal article" date="2023" name="Microbiol Resour">
        <title>Decontamination and Annotation of the Draft Genome Sequence of the Oomycete Lagenidium giganteum ARSEF 373.</title>
        <authorList>
            <person name="Morgan W.R."/>
            <person name="Tartar A."/>
        </authorList>
    </citation>
    <scope>NUCLEOTIDE SEQUENCE</scope>
    <source>
        <strain evidence="2">ARSEF 373</strain>
    </source>
</reference>
<feature type="transmembrane region" description="Helical" evidence="1">
    <location>
        <begin position="78"/>
        <end position="97"/>
    </location>
</feature>
<feature type="transmembrane region" description="Helical" evidence="1">
    <location>
        <begin position="139"/>
        <end position="160"/>
    </location>
</feature>
<proteinExistence type="predicted"/>
<dbReference type="EMBL" id="DAKRPA010000033">
    <property type="protein sequence ID" value="DBA02307.1"/>
    <property type="molecule type" value="Genomic_DNA"/>
</dbReference>
<organism evidence="2 3">
    <name type="scientific">Lagenidium giganteum</name>
    <dbReference type="NCBI Taxonomy" id="4803"/>
    <lineage>
        <taxon>Eukaryota</taxon>
        <taxon>Sar</taxon>
        <taxon>Stramenopiles</taxon>
        <taxon>Oomycota</taxon>
        <taxon>Peronosporomycetes</taxon>
        <taxon>Pythiales</taxon>
        <taxon>Pythiaceae</taxon>
    </lineage>
</organism>
<keyword evidence="1" id="KW-1133">Transmembrane helix</keyword>
<protein>
    <submittedName>
        <fullName evidence="2">Uncharacterized protein</fullName>
    </submittedName>
</protein>
<name>A0AAV2ZA62_9STRA</name>
<keyword evidence="1" id="KW-0472">Membrane</keyword>